<name>A0ABR7JJI3_9FLAO</name>
<gene>
    <name evidence="2" type="ORF">H8R26_14460</name>
</gene>
<keyword evidence="3" id="KW-1185">Reference proteome</keyword>
<comment type="caution">
    <text evidence="2">The sequence shown here is derived from an EMBL/GenBank/DDBJ whole genome shotgun (WGS) entry which is preliminary data.</text>
</comment>
<sequence length="211" mass="24495">MRKFILLMLFITTITNAQEYKLEEKTVTGIFEVKDKTKAEIFASINKWVSINYNSAKNVVQMNDLESGTIIIKGINEVSYKNSMKELYPNNKYVEEYTRTKFNHLIEINIKDNKFRIIYKITDIATEDVGYNSLIFKCISFDGINDSAITEYNDKMEGLLKQGLIGKEKREKFKSFTKPMFEGLSNNLVSDIKVTMQSIEKSIIETSKDKW</sequence>
<dbReference type="Proteomes" id="UP000621670">
    <property type="component" value="Unassembled WGS sequence"/>
</dbReference>
<evidence type="ECO:0000259" key="1">
    <source>
        <dbReference type="Pfam" id="PF14730"/>
    </source>
</evidence>
<protein>
    <submittedName>
        <fullName evidence="2">DUF4468 domain-containing protein</fullName>
    </submittedName>
</protein>
<feature type="domain" description="DUF4468" evidence="1">
    <location>
        <begin position="30"/>
        <end position="117"/>
    </location>
</feature>
<dbReference type="RefSeq" id="WP_166139097.1">
    <property type="nucleotide sequence ID" value="NZ_JAAOBY010000012.1"/>
</dbReference>
<accession>A0ABR7JJI3</accession>
<organism evidence="2 3">
    <name type="scientific">Flavobacterium turcicum</name>
    <dbReference type="NCBI Taxonomy" id="2764718"/>
    <lineage>
        <taxon>Bacteria</taxon>
        <taxon>Pseudomonadati</taxon>
        <taxon>Bacteroidota</taxon>
        <taxon>Flavobacteriia</taxon>
        <taxon>Flavobacteriales</taxon>
        <taxon>Flavobacteriaceae</taxon>
        <taxon>Flavobacterium</taxon>
    </lineage>
</organism>
<dbReference type="Pfam" id="PF14730">
    <property type="entry name" value="DUF4468"/>
    <property type="match status" value="1"/>
</dbReference>
<evidence type="ECO:0000313" key="2">
    <source>
        <dbReference type="EMBL" id="MBC5864627.1"/>
    </source>
</evidence>
<evidence type="ECO:0000313" key="3">
    <source>
        <dbReference type="Proteomes" id="UP000621670"/>
    </source>
</evidence>
<dbReference type="EMBL" id="JACRUM010000013">
    <property type="protein sequence ID" value="MBC5864627.1"/>
    <property type="molecule type" value="Genomic_DNA"/>
</dbReference>
<reference evidence="2 3" key="1">
    <citation type="submission" date="2020-08" db="EMBL/GenBank/DDBJ databases">
        <title>Description of novel Flavobacterium F-400 isolate.</title>
        <authorList>
            <person name="Saticioglu I."/>
            <person name="Duman M."/>
            <person name="Altun S."/>
        </authorList>
    </citation>
    <scope>NUCLEOTIDE SEQUENCE [LARGE SCALE GENOMIC DNA]</scope>
    <source>
        <strain evidence="2 3">F-400</strain>
    </source>
</reference>
<dbReference type="InterPro" id="IPR027823">
    <property type="entry name" value="DUF4468"/>
</dbReference>
<proteinExistence type="predicted"/>
<dbReference type="Gene3D" id="3.30.530.80">
    <property type="match status" value="1"/>
</dbReference>